<evidence type="ECO:0000256" key="5">
    <source>
        <dbReference type="ARBA" id="ARBA00023204"/>
    </source>
</evidence>
<name>A0A6A5ZNW0_9PLEO</name>
<gene>
    <name evidence="8" type="ORF">BDV96DRAFT_641797</name>
</gene>
<evidence type="ECO:0000256" key="6">
    <source>
        <dbReference type="ARBA" id="ARBA00023242"/>
    </source>
</evidence>
<feature type="compositionally biased region" description="Low complexity" evidence="7">
    <location>
        <begin position="36"/>
        <end position="63"/>
    </location>
</feature>
<dbReference type="Gene3D" id="1.10.20.10">
    <property type="entry name" value="Histone, subunit A"/>
    <property type="match status" value="1"/>
</dbReference>
<dbReference type="Pfam" id="PF09415">
    <property type="entry name" value="CENP-X"/>
    <property type="match status" value="1"/>
</dbReference>
<evidence type="ECO:0000256" key="3">
    <source>
        <dbReference type="ARBA" id="ARBA00022763"/>
    </source>
</evidence>
<feature type="region of interest" description="Disordered" evidence="7">
    <location>
        <begin position="1"/>
        <end position="78"/>
    </location>
</feature>
<evidence type="ECO:0000256" key="4">
    <source>
        <dbReference type="ARBA" id="ARBA00023125"/>
    </source>
</evidence>
<dbReference type="GO" id="GO:0000712">
    <property type="term" value="P:resolution of meiotic recombination intermediates"/>
    <property type="evidence" value="ECO:0007669"/>
    <property type="project" value="TreeGrafter"/>
</dbReference>
<comment type="subcellular location">
    <subcellularLocation>
        <location evidence="1">Nucleus</location>
    </subcellularLocation>
</comment>
<keyword evidence="5" id="KW-0234">DNA repair</keyword>
<sequence>MPAAATATTARRKGPAFKPPRPVNGTTQPSKPTVPAKRASATGPSAAAKKPTTAKPTHKPIPTIINSSESEQEDTFSEIDFDDLEDASADEDRMTVTETQREAIPPKLLARLLYEGFEDGNMQIQKGALDLTGKYIEIFVKEAIARARFERRDARKGSTIADGFLQVEDLEKLTPGLVLDF</sequence>
<dbReference type="GO" id="GO:0006281">
    <property type="term" value="P:DNA repair"/>
    <property type="evidence" value="ECO:0007669"/>
    <property type="project" value="UniProtKB-KW"/>
</dbReference>
<dbReference type="InterPro" id="IPR009072">
    <property type="entry name" value="Histone-fold"/>
</dbReference>
<proteinExistence type="inferred from homology"/>
<keyword evidence="3" id="KW-0227">DNA damage</keyword>
<dbReference type="InterPro" id="IPR018552">
    <property type="entry name" value="CENP-X"/>
</dbReference>
<dbReference type="PANTHER" id="PTHR28680:SF1">
    <property type="entry name" value="CENTROMERE PROTEIN X"/>
    <property type="match status" value="1"/>
</dbReference>
<evidence type="ECO:0000256" key="2">
    <source>
        <dbReference type="ARBA" id="ARBA00009359"/>
    </source>
</evidence>
<dbReference type="GO" id="GO:0046982">
    <property type="term" value="F:protein heterodimerization activity"/>
    <property type="evidence" value="ECO:0007669"/>
    <property type="project" value="InterPro"/>
</dbReference>
<evidence type="ECO:0000313" key="8">
    <source>
        <dbReference type="EMBL" id="KAF2119931.1"/>
    </source>
</evidence>
<keyword evidence="6" id="KW-0539">Nucleus</keyword>
<dbReference type="PANTHER" id="PTHR28680">
    <property type="entry name" value="CENTROMERE PROTEIN X"/>
    <property type="match status" value="1"/>
</dbReference>
<dbReference type="GO" id="GO:0071821">
    <property type="term" value="C:FANCM-MHF complex"/>
    <property type="evidence" value="ECO:0007669"/>
    <property type="project" value="TreeGrafter"/>
</dbReference>
<dbReference type="GO" id="GO:0003677">
    <property type="term" value="F:DNA binding"/>
    <property type="evidence" value="ECO:0007669"/>
    <property type="project" value="UniProtKB-KW"/>
</dbReference>
<comment type="similarity">
    <text evidence="2">Belongs to the CENP-X/MHF2 family.</text>
</comment>
<dbReference type="OrthoDB" id="2500381at2759"/>
<evidence type="ECO:0000313" key="9">
    <source>
        <dbReference type="Proteomes" id="UP000799770"/>
    </source>
</evidence>
<accession>A0A6A5ZNW0</accession>
<dbReference type="Proteomes" id="UP000799770">
    <property type="component" value="Unassembled WGS sequence"/>
</dbReference>
<dbReference type="GO" id="GO:0051382">
    <property type="term" value="P:kinetochore assembly"/>
    <property type="evidence" value="ECO:0007669"/>
    <property type="project" value="InterPro"/>
</dbReference>
<dbReference type="AlphaFoldDB" id="A0A6A5ZNW0"/>
<dbReference type="GO" id="GO:0031297">
    <property type="term" value="P:replication fork processing"/>
    <property type="evidence" value="ECO:0007669"/>
    <property type="project" value="TreeGrafter"/>
</dbReference>
<dbReference type="CDD" id="cd22921">
    <property type="entry name" value="HFD_CENP-X"/>
    <property type="match status" value="1"/>
</dbReference>
<organism evidence="8 9">
    <name type="scientific">Lophiotrema nucula</name>
    <dbReference type="NCBI Taxonomy" id="690887"/>
    <lineage>
        <taxon>Eukaryota</taxon>
        <taxon>Fungi</taxon>
        <taxon>Dikarya</taxon>
        <taxon>Ascomycota</taxon>
        <taxon>Pezizomycotina</taxon>
        <taxon>Dothideomycetes</taxon>
        <taxon>Pleosporomycetidae</taxon>
        <taxon>Pleosporales</taxon>
        <taxon>Lophiotremataceae</taxon>
        <taxon>Lophiotrema</taxon>
    </lineage>
</organism>
<dbReference type="EMBL" id="ML977314">
    <property type="protein sequence ID" value="KAF2119931.1"/>
    <property type="molecule type" value="Genomic_DNA"/>
</dbReference>
<evidence type="ECO:0000256" key="7">
    <source>
        <dbReference type="SAM" id="MobiDB-lite"/>
    </source>
</evidence>
<keyword evidence="9" id="KW-1185">Reference proteome</keyword>
<keyword evidence="4" id="KW-0238">DNA-binding</keyword>
<evidence type="ECO:0000256" key="1">
    <source>
        <dbReference type="ARBA" id="ARBA00004123"/>
    </source>
</evidence>
<protein>
    <submittedName>
        <fullName evidence="8">CENP-S associating centromere protein X-domain-containing protein</fullName>
    </submittedName>
</protein>
<reference evidence="8" key="1">
    <citation type="journal article" date="2020" name="Stud. Mycol.">
        <title>101 Dothideomycetes genomes: a test case for predicting lifestyles and emergence of pathogens.</title>
        <authorList>
            <person name="Haridas S."/>
            <person name="Albert R."/>
            <person name="Binder M."/>
            <person name="Bloem J."/>
            <person name="Labutti K."/>
            <person name="Salamov A."/>
            <person name="Andreopoulos B."/>
            <person name="Baker S."/>
            <person name="Barry K."/>
            <person name="Bills G."/>
            <person name="Bluhm B."/>
            <person name="Cannon C."/>
            <person name="Castanera R."/>
            <person name="Culley D."/>
            <person name="Daum C."/>
            <person name="Ezra D."/>
            <person name="Gonzalez J."/>
            <person name="Henrissat B."/>
            <person name="Kuo A."/>
            <person name="Liang C."/>
            <person name="Lipzen A."/>
            <person name="Lutzoni F."/>
            <person name="Magnuson J."/>
            <person name="Mondo S."/>
            <person name="Nolan M."/>
            <person name="Ohm R."/>
            <person name="Pangilinan J."/>
            <person name="Park H.-J."/>
            <person name="Ramirez L."/>
            <person name="Alfaro M."/>
            <person name="Sun H."/>
            <person name="Tritt A."/>
            <person name="Yoshinaga Y."/>
            <person name="Zwiers L.-H."/>
            <person name="Turgeon B."/>
            <person name="Goodwin S."/>
            <person name="Spatafora J."/>
            <person name="Crous P."/>
            <person name="Grigoriev I."/>
        </authorList>
    </citation>
    <scope>NUCLEOTIDE SEQUENCE</scope>
    <source>
        <strain evidence="8">CBS 627.86</strain>
    </source>
</reference>